<evidence type="ECO:0000313" key="1">
    <source>
        <dbReference type="EMBL" id="GAJ14747.1"/>
    </source>
</evidence>
<gene>
    <name evidence="1" type="ORF">S12H4_44340</name>
</gene>
<organism evidence="1">
    <name type="scientific">marine sediment metagenome</name>
    <dbReference type="NCBI Taxonomy" id="412755"/>
    <lineage>
        <taxon>unclassified sequences</taxon>
        <taxon>metagenomes</taxon>
        <taxon>ecological metagenomes</taxon>
    </lineage>
</organism>
<reference evidence="1" key="1">
    <citation type="journal article" date="2014" name="Front. Microbiol.">
        <title>High frequency of phylogenetically diverse reductive dehalogenase-homologous genes in deep subseafloor sedimentary metagenomes.</title>
        <authorList>
            <person name="Kawai M."/>
            <person name="Futagami T."/>
            <person name="Toyoda A."/>
            <person name="Takaki Y."/>
            <person name="Nishi S."/>
            <person name="Hori S."/>
            <person name="Arai W."/>
            <person name="Tsubouchi T."/>
            <person name="Morono Y."/>
            <person name="Uchiyama I."/>
            <person name="Ito T."/>
            <person name="Fujiyama A."/>
            <person name="Inagaki F."/>
            <person name="Takami H."/>
        </authorList>
    </citation>
    <scope>NUCLEOTIDE SEQUENCE</scope>
    <source>
        <strain evidence="1">Expedition CK06-06</strain>
    </source>
</reference>
<protein>
    <submittedName>
        <fullName evidence="1">Uncharacterized protein</fullName>
    </submittedName>
</protein>
<dbReference type="AlphaFoldDB" id="X1VC42"/>
<dbReference type="EMBL" id="BARW01027312">
    <property type="protein sequence ID" value="GAJ14747.1"/>
    <property type="molecule type" value="Genomic_DNA"/>
</dbReference>
<proteinExistence type="predicted"/>
<name>X1VC42_9ZZZZ</name>
<sequence length="68" mass="7983">MSIPRRHIIFPISREEFSTIQEFRQFLTNIVPSSQRNGIYHIRTRLSYNPVGLVPTDSIAVFRMFGIM</sequence>
<comment type="caution">
    <text evidence="1">The sequence shown here is derived from an EMBL/GenBank/DDBJ whole genome shotgun (WGS) entry which is preliminary data.</text>
</comment>
<accession>X1VC42</accession>